<dbReference type="EMBL" id="WWEO01000045">
    <property type="protein sequence ID" value="NCD71779.1"/>
    <property type="molecule type" value="Genomic_DNA"/>
</dbReference>
<sequence length="141" mass="15887">MKKIWLLALTCVTIVACSDDKAEEKKSMDGILATHDKVMAAEDKAMTNKIQIDSLLKLDKFAPQDSAALKAEFRTQSSNLKTADEAMEDWMHKFDPDYKGKSHADVMEYLNTQNIQINKIDSQLNSSIDLSTKALAKYKQQ</sequence>
<dbReference type="PROSITE" id="PS51257">
    <property type="entry name" value="PROKAR_LIPOPROTEIN"/>
    <property type="match status" value="1"/>
</dbReference>
<proteinExistence type="predicted"/>
<reference evidence="1" key="1">
    <citation type="submission" date="2020-01" db="EMBL/GenBank/DDBJ databases">
        <authorList>
            <person name="Seo Y.L."/>
        </authorList>
    </citation>
    <scope>NUCLEOTIDE SEQUENCE</scope>
    <source>
        <strain evidence="1">R11</strain>
    </source>
</reference>
<protein>
    <recommendedName>
        <fullName evidence="3">Lipoprotein</fullName>
    </recommendedName>
</protein>
<evidence type="ECO:0000313" key="2">
    <source>
        <dbReference type="Proteomes" id="UP000638732"/>
    </source>
</evidence>
<dbReference type="RefSeq" id="WP_166587758.1">
    <property type="nucleotide sequence ID" value="NZ_WWEO01000045.1"/>
</dbReference>
<dbReference type="Proteomes" id="UP000638732">
    <property type="component" value="Unassembled WGS sequence"/>
</dbReference>
<dbReference type="AlphaFoldDB" id="A0A965ZIL0"/>
<organism evidence="1 2">
    <name type="scientific">Mucilaginibacter agri</name>
    <dbReference type="NCBI Taxonomy" id="2695265"/>
    <lineage>
        <taxon>Bacteria</taxon>
        <taxon>Pseudomonadati</taxon>
        <taxon>Bacteroidota</taxon>
        <taxon>Sphingobacteriia</taxon>
        <taxon>Sphingobacteriales</taxon>
        <taxon>Sphingobacteriaceae</taxon>
        <taxon>Mucilaginibacter</taxon>
    </lineage>
</organism>
<evidence type="ECO:0008006" key="3">
    <source>
        <dbReference type="Google" id="ProtNLM"/>
    </source>
</evidence>
<comment type="caution">
    <text evidence="1">The sequence shown here is derived from an EMBL/GenBank/DDBJ whole genome shotgun (WGS) entry which is preliminary data.</text>
</comment>
<name>A0A965ZIL0_9SPHI</name>
<gene>
    <name evidence="1" type="ORF">GSY63_20615</name>
</gene>
<reference evidence="1" key="2">
    <citation type="submission" date="2020-10" db="EMBL/GenBank/DDBJ databases">
        <title>Mucilaginibacter sp. nov., isolated from soil.</title>
        <authorList>
            <person name="Jeon C.O."/>
        </authorList>
    </citation>
    <scope>NUCLEOTIDE SEQUENCE</scope>
    <source>
        <strain evidence="1">R11</strain>
    </source>
</reference>
<evidence type="ECO:0000313" key="1">
    <source>
        <dbReference type="EMBL" id="NCD71779.1"/>
    </source>
</evidence>
<keyword evidence="2" id="KW-1185">Reference proteome</keyword>
<accession>A0A965ZIL0</accession>